<reference evidence="7" key="1">
    <citation type="submission" date="2019-08" db="EMBL/GenBank/DDBJ databases">
        <authorList>
            <person name="Kucharzyk K."/>
            <person name="Murdoch R.W."/>
            <person name="Higgins S."/>
            <person name="Loffler F."/>
        </authorList>
    </citation>
    <scope>NUCLEOTIDE SEQUENCE</scope>
</reference>
<evidence type="ECO:0000256" key="1">
    <source>
        <dbReference type="ARBA" id="ARBA00022598"/>
    </source>
</evidence>
<name>A0A645IJ77_9ZZZZ</name>
<accession>A0A645IJ77</accession>
<protein>
    <submittedName>
        <fullName evidence="7">Methionine--tRNA ligase</fullName>
        <ecNumber evidence="7">6.1.1.10</ecNumber>
    </submittedName>
</protein>
<organism evidence="7">
    <name type="scientific">bioreactor metagenome</name>
    <dbReference type="NCBI Taxonomy" id="1076179"/>
    <lineage>
        <taxon>unclassified sequences</taxon>
        <taxon>metagenomes</taxon>
        <taxon>ecological metagenomes</taxon>
    </lineage>
</organism>
<evidence type="ECO:0000259" key="6">
    <source>
        <dbReference type="Pfam" id="PF08264"/>
    </source>
</evidence>
<evidence type="ECO:0000256" key="2">
    <source>
        <dbReference type="ARBA" id="ARBA00022741"/>
    </source>
</evidence>
<keyword evidence="1 7" id="KW-0436">Ligase</keyword>
<dbReference type="InterPro" id="IPR013155">
    <property type="entry name" value="M/V/L/I-tRNA-synth_anticd-bd"/>
</dbReference>
<feature type="domain" description="Methionyl/Valyl/Leucyl/Isoleucyl-tRNA synthetase anticodon-binding" evidence="6">
    <location>
        <begin position="23"/>
        <end position="102"/>
    </location>
</feature>
<dbReference type="InterPro" id="IPR023458">
    <property type="entry name" value="Met-tRNA_ligase_1"/>
</dbReference>
<dbReference type="Pfam" id="PF08264">
    <property type="entry name" value="Anticodon_1"/>
    <property type="match status" value="1"/>
</dbReference>
<dbReference type="EC" id="6.1.1.10" evidence="7"/>
<evidence type="ECO:0000256" key="4">
    <source>
        <dbReference type="ARBA" id="ARBA00022917"/>
    </source>
</evidence>
<comment type="caution">
    <text evidence="7">The sequence shown here is derived from an EMBL/GenBank/DDBJ whole genome shotgun (WGS) entry which is preliminary data.</text>
</comment>
<dbReference type="GO" id="GO:0005524">
    <property type="term" value="F:ATP binding"/>
    <property type="evidence" value="ECO:0007669"/>
    <property type="project" value="UniProtKB-KW"/>
</dbReference>
<dbReference type="InterPro" id="IPR009080">
    <property type="entry name" value="tRNAsynth_Ia_anticodon-bd"/>
</dbReference>
<evidence type="ECO:0000256" key="5">
    <source>
        <dbReference type="ARBA" id="ARBA00023146"/>
    </source>
</evidence>
<keyword evidence="4" id="KW-0648">Protein biosynthesis</keyword>
<evidence type="ECO:0000256" key="3">
    <source>
        <dbReference type="ARBA" id="ARBA00022840"/>
    </source>
</evidence>
<proteinExistence type="predicted"/>
<dbReference type="AlphaFoldDB" id="A0A645IJ77"/>
<dbReference type="GO" id="GO:0005829">
    <property type="term" value="C:cytosol"/>
    <property type="evidence" value="ECO:0007669"/>
    <property type="project" value="TreeGrafter"/>
</dbReference>
<dbReference type="SUPFAM" id="SSF47323">
    <property type="entry name" value="Anticodon-binding domain of a subclass of class I aminoacyl-tRNA synthetases"/>
    <property type="match status" value="1"/>
</dbReference>
<keyword evidence="2" id="KW-0547">Nucleotide-binding</keyword>
<sequence length="136" mass="15755">MKYLDKAIPNGTLEVEIGEQIGALYNIVGEKIENGQLKEALDKVFEYVRFANKYYDLNEPWKTRRDDIEKCNQTLFNCVQIVANLSVLLEPFLPFSSKKVFEWLCLNNTWGPQWVAAGYSLPEIEILFTRIVLDDC</sequence>
<dbReference type="GO" id="GO:0006431">
    <property type="term" value="P:methionyl-tRNA aminoacylation"/>
    <property type="evidence" value="ECO:0007669"/>
    <property type="project" value="TreeGrafter"/>
</dbReference>
<dbReference type="PANTHER" id="PTHR45765">
    <property type="entry name" value="METHIONINE--TRNA LIGASE"/>
    <property type="match status" value="1"/>
</dbReference>
<dbReference type="GO" id="GO:0004825">
    <property type="term" value="F:methionine-tRNA ligase activity"/>
    <property type="evidence" value="ECO:0007669"/>
    <property type="project" value="UniProtKB-EC"/>
</dbReference>
<dbReference type="PANTHER" id="PTHR45765:SF1">
    <property type="entry name" value="METHIONINE--TRNA LIGASE, CYTOPLASMIC"/>
    <property type="match status" value="1"/>
</dbReference>
<keyword evidence="3" id="KW-0067">ATP-binding</keyword>
<evidence type="ECO:0000313" key="7">
    <source>
        <dbReference type="EMBL" id="MPN47383.1"/>
    </source>
</evidence>
<dbReference type="Gene3D" id="1.10.730.10">
    <property type="entry name" value="Isoleucyl-tRNA Synthetase, Domain 1"/>
    <property type="match status" value="1"/>
</dbReference>
<gene>
    <name evidence="7" type="primary">metG_60</name>
    <name evidence="7" type="ORF">SDC9_194985</name>
</gene>
<dbReference type="EMBL" id="VSSQ01108839">
    <property type="protein sequence ID" value="MPN47383.1"/>
    <property type="molecule type" value="Genomic_DNA"/>
</dbReference>
<keyword evidence="5" id="KW-0030">Aminoacyl-tRNA synthetase</keyword>